<dbReference type="SMART" id="SM00382">
    <property type="entry name" value="AAA"/>
    <property type="match status" value="1"/>
</dbReference>
<dbReference type="InterPro" id="IPR027417">
    <property type="entry name" value="P-loop_NTPase"/>
</dbReference>
<organism evidence="4 5">
    <name type="scientific">Candidatus Lumbricidiphila eiseniae</name>
    <dbReference type="NCBI Taxonomy" id="1969409"/>
    <lineage>
        <taxon>Bacteria</taxon>
        <taxon>Bacillati</taxon>
        <taxon>Actinomycetota</taxon>
        <taxon>Actinomycetes</taxon>
        <taxon>Micrococcales</taxon>
        <taxon>Microbacteriaceae</taxon>
        <taxon>Candidatus Lumbricidiphila</taxon>
    </lineage>
</organism>
<dbReference type="InterPro" id="IPR003593">
    <property type="entry name" value="AAA+_ATPase"/>
</dbReference>
<dbReference type="GO" id="GO:0005524">
    <property type="term" value="F:ATP binding"/>
    <property type="evidence" value="ECO:0007669"/>
    <property type="project" value="UniProtKB-KW"/>
</dbReference>
<gene>
    <name evidence="4" type="ORF">B5766_04025</name>
</gene>
<dbReference type="InterPro" id="IPR015854">
    <property type="entry name" value="ABC_transpr_LolD-like"/>
</dbReference>
<dbReference type="GO" id="GO:0022857">
    <property type="term" value="F:transmembrane transporter activity"/>
    <property type="evidence" value="ECO:0007669"/>
    <property type="project" value="TreeGrafter"/>
</dbReference>
<evidence type="ECO:0000256" key="2">
    <source>
        <dbReference type="ARBA" id="ARBA00022840"/>
    </source>
</evidence>
<dbReference type="EMBL" id="NAEP01000028">
    <property type="protein sequence ID" value="PDQ35636.1"/>
    <property type="molecule type" value="Genomic_DNA"/>
</dbReference>
<dbReference type="PROSITE" id="PS50893">
    <property type="entry name" value="ABC_TRANSPORTER_2"/>
    <property type="match status" value="1"/>
</dbReference>
<evidence type="ECO:0000313" key="4">
    <source>
        <dbReference type="EMBL" id="PDQ35636.1"/>
    </source>
</evidence>
<keyword evidence="2" id="KW-0067">ATP-binding</keyword>
<dbReference type="Gene3D" id="3.40.50.300">
    <property type="entry name" value="P-loop containing nucleotide triphosphate hydrolases"/>
    <property type="match status" value="2"/>
</dbReference>
<dbReference type="InterPro" id="IPR003439">
    <property type="entry name" value="ABC_transporter-like_ATP-bd"/>
</dbReference>
<dbReference type="GO" id="GO:0016887">
    <property type="term" value="F:ATP hydrolysis activity"/>
    <property type="evidence" value="ECO:0007669"/>
    <property type="project" value="InterPro"/>
</dbReference>
<comment type="caution">
    <text evidence="4">The sequence shown here is derived from an EMBL/GenBank/DDBJ whole genome shotgun (WGS) entry which is preliminary data.</text>
</comment>
<evidence type="ECO:0000259" key="3">
    <source>
        <dbReference type="PROSITE" id="PS50893"/>
    </source>
</evidence>
<keyword evidence="1" id="KW-0547">Nucleotide-binding</keyword>
<dbReference type="Pfam" id="PF00005">
    <property type="entry name" value="ABC_tran"/>
    <property type="match status" value="1"/>
</dbReference>
<proteinExistence type="predicted"/>
<evidence type="ECO:0000313" key="5">
    <source>
        <dbReference type="Proteomes" id="UP000219994"/>
    </source>
</evidence>
<dbReference type="GO" id="GO:0005886">
    <property type="term" value="C:plasma membrane"/>
    <property type="evidence" value="ECO:0007669"/>
    <property type="project" value="TreeGrafter"/>
</dbReference>
<reference evidence="5" key="1">
    <citation type="submission" date="2017-03" db="EMBL/GenBank/DDBJ databases">
        <authorList>
            <person name="Lund M.B."/>
        </authorList>
    </citation>
    <scope>NUCLEOTIDE SEQUENCE [LARGE SCALE GENOMIC DNA]</scope>
</reference>
<dbReference type="AlphaFoldDB" id="A0A2A6FSP5"/>
<dbReference type="PANTHER" id="PTHR24220">
    <property type="entry name" value="IMPORT ATP-BINDING PROTEIN"/>
    <property type="match status" value="1"/>
</dbReference>
<dbReference type="SUPFAM" id="SSF52540">
    <property type="entry name" value="P-loop containing nucleoside triphosphate hydrolases"/>
    <property type="match status" value="1"/>
</dbReference>
<evidence type="ECO:0000256" key="1">
    <source>
        <dbReference type="ARBA" id="ARBA00022741"/>
    </source>
</evidence>
<sequence>MVVRATQLTMAYPAQNPDEAPIEVLHGINLVIAAGEMVAIVGPPDSGKSTLLHCLAGLERSTTGRVELVGVDVTAASDASLAMLRRTSVAFIFQAYNLGDSLNALGNAAQQMNRVLGARAHKNDAATNQQHRRPPNTPRFSACPRVVFADEPTAALDAATSARVLGMLRDVVTGGTTVVFTTDDLAAAILADRVLVLRDGRISAELREAKIEQLSAALSQQSLPARA</sequence>
<name>A0A2A6FSP5_9MICO</name>
<feature type="domain" description="ABC transporter" evidence="3">
    <location>
        <begin position="3"/>
        <end position="224"/>
    </location>
</feature>
<dbReference type="InterPro" id="IPR016130">
    <property type="entry name" value="Tyr_Pase_AS"/>
</dbReference>
<protein>
    <recommendedName>
        <fullName evidence="3">ABC transporter domain-containing protein</fullName>
    </recommendedName>
</protein>
<dbReference type="PROSITE" id="PS00383">
    <property type="entry name" value="TYR_PHOSPHATASE_1"/>
    <property type="match status" value="1"/>
</dbReference>
<accession>A0A2A6FSP5</accession>
<dbReference type="Proteomes" id="UP000219994">
    <property type="component" value="Unassembled WGS sequence"/>
</dbReference>